<dbReference type="AlphaFoldDB" id="A0A8D0LBC2"/>
<feature type="domain" description="Serpin" evidence="8">
    <location>
        <begin position="39"/>
        <end position="405"/>
    </location>
</feature>
<dbReference type="InterPro" id="IPR023795">
    <property type="entry name" value="Serpin_CS"/>
</dbReference>
<dbReference type="PANTHER" id="PTHR11461">
    <property type="entry name" value="SERINE PROTEASE INHIBITOR, SERPIN"/>
    <property type="match status" value="1"/>
</dbReference>
<evidence type="ECO:0000256" key="5">
    <source>
        <dbReference type="ARBA" id="ARBA00022690"/>
    </source>
</evidence>
<dbReference type="GO" id="GO:0005634">
    <property type="term" value="C:nucleus"/>
    <property type="evidence" value="ECO:0007669"/>
    <property type="project" value="UniProtKB-SubCell"/>
</dbReference>
<dbReference type="InterPro" id="IPR023796">
    <property type="entry name" value="Serpin_dom"/>
</dbReference>
<dbReference type="InterPro" id="IPR042178">
    <property type="entry name" value="Serpin_sf_1"/>
</dbReference>
<name>A0A8D0LBC2_SPHPU</name>
<evidence type="ECO:0000256" key="6">
    <source>
        <dbReference type="ARBA" id="ARBA00023242"/>
    </source>
</evidence>
<dbReference type="SUPFAM" id="SSF56574">
    <property type="entry name" value="Serpins"/>
    <property type="match status" value="1"/>
</dbReference>
<dbReference type="PANTHER" id="PTHR11461:SF175">
    <property type="entry name" value="SERPIN B10"/>
    <property type="match status" value="1"/>
</dbReference>
<reference evidence="9" key="2">
    <citation type="submission" date="2025-09" db="UniProtKB">
        <authorList>
            <consortium name="Ensembl"/>
        </authorList>
    </citation>
    <scope>IDENTIFICATION</scope>
</reference>
<dbReference type="InterPro" id="IPR036186">
    <property type="entry name" value="Serpin_sf"/>
</dbReference>
<evidence type="ECO:0000256" key="3">
    <source>
        <dbReference type="ARBA" id="ARBA00006426"/>
    </source>
</evidence>
<proteinExistence type="inferred from homology"/>
<organism evidence="9 10">
    <name type="scientific">Sphenodon punctatus</name>
    <name type="common">Tuatara</name>
    <name type="synonym">Hatteria punctata</name>
    <dbReference type="NCBI Taxonomy" id="8508"/>
    <lineage>
        <taxon>Eukaryota</taxon>
        <taxon>Metazoa</taxon>
        <taxon>Chordata</taxon>
        <taxon>Craniata</taxon>
        <taxon>Vertebrata</taxon>
        <taxon>Euteleostomi</taxon>
        <taxon>Lepidosauria</taxon>
        <taxon>Sphenodontia</taxon>
        <taxon>Sphenodontidae</taxon>
        <taxon>Sphenodon</taxon>
    </lineage>
</organism>
<dbReference type="GO" id="GO:0004867">
    <property type="term" value="F:serine-type endopeptidase inhibitor activity"/>
    <property type="evidence" value="ECO:0007669"/>
    <property type="project" value="InterPro"/>
</dbReference>
<dbReference type="GeneTree" id="ENSGT00940000165915"/>
<dbReference type="InterPro" id="IPR000240">
    <property type="entry name" value="Serpin_B9/Maspin"/>
</dbReference>
<dbReference type="GO" id="GO:0005737">
    <property type="term" value="C:cytoplasm"/>
    <property type="evidence" value="ECO:0007669"/>
    <property type="project" value="UniProtKB-SubCell"/>
</dbReference>
<evidence type="ECO:0000313" key="9">
    <source>
        <dbReference type="Ensembl" id="ENSSPUP00000021363.1"/>
    </source>
</evidence>
<reference evidence="9" key="1">
    <citation type="submission" date="2025-08" db="UniProtKB">
        <authorList>
            <consortium name="Ensembl"/>
        </authorList>
    </citation>
    <scope>IDENTIFICATION</scope>
</reference>
<dbReference type="Proteomes" id="UP000694392">
    <property type="component" value="Unplaced"/>
</dbReference>
<comment type="subcellular location">
    <subcellularLocation>
        <location evidence="2">Cytoplasm</location>
    </subcellularLocation>
    <subcellularLocation>
        <location evidence="1">Nucleus</location>
    </subcellularLocation>
</comment>
<dbReference type="PRINTS" id="PR00676">
    <property type="entry name" value="MASPIN"/>
</dbReference>
<dbReference type="Gene3D" id="3.30.497.10">
    <property type="entry name" value="Antithrombin, subunit I, domain 2"/>
    <property type="match status" value="1"/>
</dbReference>
<dbReference type="GO" id="GO:0005615">
    <property type="term" value="C:extracellular space"/>
    <property type="evidence" value="ECO:0007669"/>
    <property type="project" value="InterPro"/>
</dbReference>
<evidence type="ECO:0000256" key="2">
    <source>
        <dbReference type="ARBA" id="ARBA00004496"/>
    </source>
</evidence>
<dbReference type="SMART" id="SM00093">
    <property type="entry name" value="SERPIN"/>
    <property type="match status" value="1"/>
</dbReference>
<evidence type="ECO:0000256" key="7">
    <source>
        <dbReference type="ARBA" id="ARBA00041146"/>
    </source>
</evidence>
<evidence type="ECO:0000256" key="1">
    <source>
        <dbReference type="ARBA" id="ARBA00004123"/>
    </source>
</evidence>
<keyword evidence="6" id="KW-0539">Nucleus</keyword>
<dbReference type="InterPro" id="IPR042185">
    <property type="entry name" value="Serpin_sf_2"/>
</dbReference>
<evidence type="ECO:0000256" key="4">
    <source>
        <dbReference type="ARBA" id="ARBA00022490"/>
    </source>
</evidence>
<evidence type="ECO:0000313" key="10">
    <source>
        <dbReference type="Proteomes" id="UP000694392"/>
    </source>
</evidence>
<dbReference type="InterPro" id="IPR000215">
    <property type="entry name" value="Serpin_fam"/>
</dbReference>
<keyword evidence="5" id="KW-0646">Protease inhibitor</keyword>
<keyword evidence="4" id="KW-0963">Cytoplasm</keyword>
<protein>
    <recommendedName>
        <fullName evidence="7">Serpin B10</fullName>
    </recommendedName>
</protein>
<comment type="similarity">
    <text evidence="3">Belongs to the serpin family. Ov-serpin subfamily.</text>
</comment>
<dbReference type="CDD" id="cd19956">
    <property type="entry name" value="serpinB"/>
    <property type="match status" value="1"/>
</dbReference>
<dbReference type="Pfam" id="PF00079">
    <property type="entry name" value="Serpin"/>
    <property type="match status" value="1"/>
</dbReference>
<keyword evidence="10" id="KW-1185">Reference proteome</keyword>
<dbReference type="Gene3D" id="2.30.39.10">
    <property type="entry name" value="Alpha-1-antitrypsin, domain 1"/>
    <property type="match status" value="1"/>
</dbReference>
<accession>A0A8D0LBC2</accession>
<dbReference type="PROSITE" id="PS00284">
    <property type="entry name" value="SERPIN"/>
    <property type="match status" value="1"/>
</dbReference>
<sequence>MTQLQLSGDTQYLCSCMQTSWISIVAMDSLAVSTGNFTLDLFQKLNESAKGTNIFFSPWSIASALAMVYVGAKGNTATQMAEESDQGKDEDVHRGFLALISEINKPRSTYVLRTANRLYGEKTFHFLTEYIQLVKKYYRAEPQSVNFLKAAEQVRKEINSWVESQTESKIQNLLPKGAVSSDTALVLVNAIYFKGKWAKRFPKENTTEQPFRLSKTKTKPVQMMFLKDVFLVNYIEALRTKVVTLPYISNDLSMFILLPDDINDKSTGLELLERELTYEKLSQWTSLENMGKAEVELHLPRIKLEESYDLKSTLSNMGMKDAFSKNQADFTGMSEKNDLFLSQVFHKTFVEVNEEGTEAAASTAAVVVVRSLLSFDKFKADHPFLFFIIHNKTKNILFFGRFCSP</sequence>
<evidence type="ECO:0000259" key="8">
    <source>
        <dbReference type="SMART" id="SM00093"/>
    </source>
</evidence>
<dbReference type="Ensembl" id="ENSSPUT00000022776.1">
    <property type="protein sequence ID" value="ENSSPUP00000021363.1"/>
    <property type="gene ID" value="ENSSPUG00000015731.1"/>
</dbReference>